<gene>
    <name evidence="1" type="ORF">DERYTH_LOCUS18712</name>
</gene>
<evidence type="ECO:0000313" key="1">
    <source>
        <dbReference type="EMBL" id="CAG8771240.1"/>
    </source>
</evidence>
<reference evidence="1" key="1">
    <citation type="submission" date="2021-06" db="EMBL/GenBank/DDBJ databases">
        <authorList>
            <person name="Kallberg Y."/>
            <person name="Tangrot J."/>
            <person name="Rosling A."/>
        </authorList>
    </citation>
    <scope>NUCLEOTIDE SEQUENCE</scope>
    <source>
        <strain evidence="1">MA453B</strain>
    </source>
</reference>
<comment type="caution">
    <text evidence="1">The sequence shown here is derived from an EMBL/GenBank/DDBJ whole genome shotgun (WGS) entry which is preliminary data.</text>
</comment>
<evidence type="ECO:0000313" key="2">
    <source>
        <dbReference type="Proteomes" id="UP000789405"/>
    </source>
</evidence>
<dbReference type="AlphaFoldDB" id="A0A9N9JB07"/>
<dbReference type="EMBL" id="CAJVPY010019369">
    <property type="protein sequence ID" value="CAG8771240.1"/>
    <property type="molecule type" value="Genomic_DNA"/>
</dbReference>
<dbReference type="Proteomes" id="UP000789405">
    <property type="component" value="Unassembled WGS sequence"/>
</dbReference>
<sequence>MTTTPKDAYYFNIYKKFPNSLEDFWDSDSDPEAYNNEEFSIDSLFVSQSINYAVSEMNVIQEEFNLDPITDFNQILDNRALNIKFLLDLCQHYDAHSKKKLERTKFLFKTSNENNSSNELNINKASSLVSQLTRDDFVSTKSRENRWKLGRNTSNSIVRAKNTSAKFDNTFCVAQIIAMYERDTSIYLYINTPISDLKSLFYISLKIFFHINGAIFSALHDYQFYIFSHIEASHVVYHIASEDIRNNEEVEEILILKEQAKEILNSLKKY</sequence>
<protein>
    <submittedName>
        <fullName evidence="1">6963_t:CDS:1</fullName>
    </submittedName>
</protein>
<name>A0A9N9JB07_9GLOM</name>
<proteinExistence type="predicted"/>
<organism evidence="1 2">
    <name type="scientific">Dentiscutata erythropus</name>
    <dbReference type="NCBI Taxonomy" id="1348616"/>
    <lineage>
        <taxon>Eukaryota</taxon>
        <taxon>Fungi</taxon>
        <taxon>Fungi incertae sedis</taxon>
        <taxon>Mucoromycota</taxon>
        <taxon>Glomeromycotina</taxon>
        <taxon>Glomeromycetes</taxon>
        <taxon>Diversisporales</taxon>
        <taxon>Gigasporaceae</taxon>
        <taxon>Dentiscutata</taxon>
    </lineage>
</organism>
<accession>A0A9N9JB07</accession>
<dbReference type="OrthoDB" id="2424441at2759"/>
<keyword evidence="2" id="KW-1185">Reference proteome</keyword>